<accession>A0A438M990</accession>
<dbReference type="Pfam" id="PF03741">
    <property type="entry name" value="TerC"/>
    <property type="match status" value="1"/>
</dbReference>
<reference evidence="7 8" key="1">
    <citation type="submission" date="2019-01" db="EMBL/GenBank/DDBJ databases">
        <title>Sequencing the genomes of 1000 actinobacteria strains.</title>
        <authorList>
            <person name="Klenk H.-P."/>
        </authorList>
    </citation>
    <scope>NUCLEOTIDE SEQUENCE [LARGE SCALE GENOMIC DNA]</scope>
    <source>
        <strain evidence="7 8">DSM 43925</strain>
    </source>
</reference>
<evidence type="ECO:0000313" key="8">
    <source>
        <dbReference type="Proteomes" id="UP000284824"/>
    </source>
</evidence>
<comment type="subcellular location">
    <subcellularLocation>
        <location evidence="1">Membrane</location>
        <topology evidence="1">Multi-pass membrane protein</topology>
    </subcellularLocation>
</comment>
<dbReference type="Proteomes" id="UP000284824">
    <property type="component" value="Unassembled WGS sequence"/>
</dbReference>
<evidence type="ECO:0000256" key="4">
    <source>
        <dbReference type="ARBA" id="ARBA00022989"/>
    </source>
</evidence>
<feature type="transmembrane region" description="Helical" evidence="6">
    <location>
        <begin position="132"/>
        <end position="149"/>
    </location>
</feature>
<evidence type="ECO:0000256" key="3">
    <source>
        <dbReference type="ARBA" id="ARBA00022692"/>
    </source>
</evidence>
<dbReference type="OrthoDB" id="5242957at2"/>
<dbReference type="RefSeq" id="WP_127934382.1">
    <property type="nucleotide sequence ID" value="NZ_SAUN01000001.1"/>
</dbReference>
<proteinExistence type="inferred from homology"/>
<dbReference type="InterPro" id="IPR022369">
    <property type="entry name" value="Integral_membrane_TerC_rswitch"/>
</dbReference>
<comment type="caution">
    <text evidence="7">The sequence shown here is derived from an EMBL/GenBank/DDBJ whole genome shotgun (WGS) entry which is preliminary data.</text>
</comment>
<feature type="transmembrane region" description="Helical" evidence="6">
    <location>
        <begin position="104"/>
        <end position="126"/>
    </location>
</feature>
<evidence type="ECO:0000256" key="5">
    <source>
        <dbReference type="ARBA" id="ARBA00023136"/>
    </source>
</evidence>
<dbReference type="AlphaFoldDB" id="A0A438M990"/>
<dbReference type="PANTHER" id="PTHR30238:SF0">
    <property type="entry name" value="THYLAKOID MEMBRANE PROTEIN TERC, CHLOROPLASTIC"/>
    <property type="match status" value="1"/>
</dbReference>
<evidence type="ECO:0000313" key="7">
    <source>
        <dbReference type="EMBL" id="RVX42279.1"/>
    </source>
</evidence>
<evidence type="ECO:0000256" key="6">
    <source>
        <dbReference type="SAM" id="Phobius"/>
    </source>
</evidence>
<organism evidence="7 8">
    <name type="scientific">Nonomuraea polychroma</name>
    <dbReference type="NCBI Taxonomy" id="46176"/>
    <lineage>
        <taxon>Bacteria</taxon>
        <taxon>Bacillati</taxon>
        <taxon>Actinomycetota</taxon>
        <taxon>Actinomycetes</taxon>
        <taxon>Streptosporangiales</taxon>
        <taxon>Streptosporangiaceae</taxon>
        <taxon>Nonomuraea</taxon>
    </lineage>
</organism>
<dbReference type="PANTHER" id="PTHR30238">
    <property type="entry name" value="MEMBRANE BOUND PREDICTED REDOX MODULATOR"/>
    <property type="match status" value="1"/>
</dbReference>
<dbReference type="GO" id="GO:0016020">
    <property type="term" value="C:membrane"/>
    <property type="evidence" value="ECO:0007669"/>
    <property type="project" value="UniProtKB-SubCell"/>
</dbReference>
<feature type="transmembrane region" description="Helical" evidence="6">
    <location>
        <begin position="70"/>
        <end position="92"/>
    </location>
</feature>
<dbReference type="NCBIfam" id="TIGR03718">
    <property type="entry name" value="R_switched_Alx"/>
    <property type="match status" value="1"/>
</dbReference>
<dbReference type="EMBL" id="SAUN01000001">
    <property type="protein sequence ID" value="RVX42279.1"/>
    <property type="molecule type" value="Genomic_DNA"/>
</dbReference>
<comment type="similarity">
    <text evidence="2">Belongs to the TerC family.</text>
</comment>
<feature type="transmembrane region" description="Helical" evidence="6">
    <location>
        <begin position="290"/>
        <end position="310"/>
    </location>
</feature>
<evidence type="ECO:0000256" key="2">
    <source>
        <dbReference type="ARBA" id="ARBA00007511"/>
    </source>
</evidence>
<feature type="transmembrane region" description="Helical" evidence="6">
    <location>
        <begin position="39"/>
        <end position="58"/>
    </location>
</feature>
<protein>
    <submittedName>
        <fullName evidence="7">Tellurite resistance protein TerC</fullName>
    </submittedName>
</protein>
<sequence length="327" mass="36399">MIVPTWAWIAVIGGLLVVLAIDLWIVDRGEAREFSMRQAGYWVTFYVVLAAAFGVVMWTTFGADKAGEFFAGYITEYSLSVDNLFVFFIIMSRFAVPRAYQHKVLLVGILLALVMRGIFIALGAAALERFSWLFYVFGAFLVYTAINIVRQHLKGDEEEFNENVLLRWVRKAFPTTEGYVGSKVTVKIDGKRLVTPMLIVMVAIGTTDLLFALDSIPAIFGLTKDPFIVFTANAFALMGLRQLYFLLGGLLQRLVYISYGLAFILGFIGVKLVLEALHASHVSWAPQIPIWVSLSIIGATMVITTVASLVKARIDTRKGEEPHPEQV</sequence>
<dbReference type="InterPro" id="IPR005496">
    <property type="entry name" value="Integral_membrane_TerC"/>
</dbReference>
<keyword evidence="5 6" id="KW-0472">Membrane</keyword>
<name>A0A438M990_9ACTN</name>
<evidence type="ECO:0000256" key="1">
    <source>
        <dbReference type="ARBA" id="ARBA00004141"/>
    </source>
</evidence>
<feature type="transmembrane region" description="Helical" evidence="6">
    <location>
        <begin position="226"/>
        <end position="247"/>
    </location>
</feature>
<keyword evidence="4 6" id="KW-1133">Transmembrane helix</keyword>
<feature type="transmembrane region" description="Helical" evidence="6">
    <location>
        <begin position="254"/>
        <end position="274"/>
    </location>
</feature>
<feature type="transmembrane region" description="Helical" evidence="6">
    <location>
        <begin position="6"/>
        <end position="27"/>
    </location>
</feature>
<feature type="transmembrane region" description="Helical" evidence="6">
    <location>
        <begin position="197"/>
        <end position="220"/>
    </location>
</feature>
<gene>
    <name evidence="7" type="ORF">EDD27_4900</name>
</gene>
<keyword evidence="8" id="KW-1185">Reference proteome</keyword>
<keyword evidence="3 6" id="KW-0812">Transmembrane</keyword>